<dbReference type="GO" id="GO:0055085">
    <property type="term" value="P:transmembrane transport"/>
    <property type="evidence" value="ECO:0007669"/>
    <property type="project" value="InterPro"/>
</dbReference>
<evidence type="ECO:0000256" key="8">
    <source>
        <dbReference type="PROSITE-ProRule" id="PRU00282"/>
    </source>
</evidence>
<name>A0A9P0AI31_BEMTA</name>
<dbReference type="AlphaFoldDB" id="A0A9P0AI31"/>
<gene>
    <name evidence="11" type="ORF">BEMITA_LOCUS10775</name>
</gene>
<evidence type="ECO:0000256" key="7">
    <source>
        <dbReference type="ARBA" id="ARBA00023136"/>
    </source>
</evidence>
<reference evidence="11" key="1">
    <citation type="submission" date="2021-12" db="EMBL/GenBank/DDBJ databases">
        <authorList>
            <person name="King R."/>
        </authorList>
    </citation>
    <scope>NUCLEOTIDE SEQUENCE</scope>
</reference>
<comment type="similarity">
    <text evidence="2 9">Belongs to the mitochondrial carrier (TC 2.A.29) family.</text>
</comment>
<dbReference type="Pfam" id="PF00153">
    <property type="entry name" value="Mito_carr"/>
    <property type="match status" value="4"/>
</dbReference>
<dbReference type="PRINTS" id="PR00926">
    <property type="entry name" value="MITOCARRIER"/>
</dbReference>
<dbReference type="Proteomes" id="UP001152759">
    <property type="component" value="Chromosome 6"/>
</dbReference>
<dbReference type="PANTHER" id="PTHR45667">
    <property type="entry name" value="S-ADENOSYLMETHIONINE MITOCHONDRIAL CARRIER PROTEIN"/>
    <property type="match status" value="1"/>
</dbReference>
<evidence type="ECO:0000256" key="9">
    <source>
        <dbReference type="RuleBase" id="RU000488"/>
    </source>
</evidence>
<dbReference type="EMBL" id="OU963867">
    <property type="protein sequence ID" value="CAH0392232.1"/>
    <property type="molecule type" value="Genomic_DNA"/>
</dbReference>
<keyword evidence="5" id="KW-0677">Repeat</keyword>
<evidence type="ECO:0000256" key="5">
    <source>
        <dbReference type="ARBA" id="ARBA00022737"/>
    </source>
</evidence>
<dbReference type="GO" id="GO:0016020">
    <property type="term" value="C:membrane"/>
    <property type="evidence" value="ECO:0007669"/>
    <property type="project" value="UniProtKB-SubCell"/>
</dbReference>
<dbReference type="SUPFAM" id="SSF103506">
    <property type="entry name" value="Mitochondrial carrier"/>
    <property type="match status" value="1"/>
</dbReference>
<evidence type="ECO:0000256" key="10">
    <source>
        <dbReference type="SAM" id="Phobius"/>
    </source>
</evidence>
<feature type="repeat" description="Solcar" evidence="8">
    <location>
        <begin position="192"/>
        <end position="281"/>
    </location>
</feature>
<dbReference type="KEGG" id="btab:109036470"/>
<feature type="transmembrane region" description="Helical" evidence="10">
    <location>
        <begin position="253"/>
        <end position="275"/>
    </location>
</feature>
<feature type="transmembrane region" description="Helical" evidence="10">
    <location>
        <begin position="20"/>
        <end position="41"/>
    </location>
</feature>
<comment type="subcellular location">
    <subcellularLocation>
        <location evidence="1">Membrane</location>
        <topology evidence="1">Multi-pass membrane protein</topology>
    </subcellularLocation>
</comment>
<dbReference type="Gene3D" id="1.50.40.10">
    <property type="entry name" value="Mitochondrial carrier domain"/>
    <property type="match status" value="1"/>
</dbReference>
<keyword evidence="4 8" id="KW-0812">Transmembrane</keyword>
<evidence type="ECO:0000256" key="2">
    <source>
        <dbReference type="ARBA" id="ARBA00006375"/>
    </source>
</evidence>
<keyword evidence="3 9" id="KW-0813">Transport</keyword>
<keyword evidence="7 8" id="KW-0472">Membrane</keyword>
<feature type="repeat" description="Solcar" evidence="8">
    <location>
        <begin position="18"/>
        <end position="91"/>
    </location>
</feature>
<proteinExistence type="inferred from homology"/>
<keyword evidence="6 10" id="KW-1133">Transmembrane helix</keyword>
<accession>A0A9P0AI31</accession>
<evidence type="ECO:0000256" key="3">
    <source>
        <dbReference type="ARBA" id="ARBA00022448"/>
    </source>
</evidence>
<evidence type="ECO:0000256" key="6">
    <source>
        <dbReference type="ARBA" id="ARBA00022989"/>
    </source>
</evidence>
<dbReference type="PROSITE" id="PS50920">
    <property type="entry name" value="SOLCAR"/>
    <property type="match status" value="3"/>
</dbReference>
<evidence type="ECO:0008006" key="13">
    <source>
        <dbReference type="Google" id="ProtNLM"/>
    </source>
</evidence>
<feature type="repeat" description="Solcar" evidence="8">
    <location>
        <begin position="100"/>
        <end position="183"/>
    </location>
</feature>
<evidence type="ECO:0000256" key="1">
    <source>
        <dbReference type="ARBA" id="ARBA00004141"/>
    </source>
</evidence>
<dbReference type="InterPro" id="IPR002067">
    <property type="entry name" value="MCP"/>
</dbReference>
<evidence type="ECO:0000256" key="4">
    <source>
        <dbReference type="ARBA" id="ARBA00022692"/>
    </source>
</evidence>
<dbReference type="InterPro" id="IPR018108">
    <property type="entry name" value="MCP_transmembrane"/>
</dbReference>
<keyword evidence="12" id="KW-1185">Reference proteome</keyword>
<evidence type="ECO:0000313" key="12">
    <source>
        <dbReference type="Proteomes" id="UP001152759"/>
    </source>
</evidence>
<organism evidence="11 12">
    <name type="scientific">Bemisia tabaci</name>
    <name type="common">Sweetpotato whitefly</name>
    <name type="synonym">Aleurodes tabaci</name>
    <dbReference type="NCBI Taxonomy" id="7038"/>
    <lineage>
        <taxon>Eukaryota</taxon>
        <taxon>Metazoa</taxon>
        <taxon>Ecdysozoa</taxon>
        <taxon>Arthropoda</taxon>
        <taxon>Hexapoda</taxon>
        <taxon>Insecta</taxon>
        <taxon>Pterygota</taxon>
        <taxon>Neoptera</taxon>
        <taxon>Paraneoptera</taxon>
        <taxon>Hemiptera</taxon>
        <taxon>Sternorrhyncha</taxon>
        <taxon>Aleyrodoidea</taxon>
        <taxon>Aleyrodidae</taxon>
        <taxon>Aleyrodinae</taxon>
        <taxon>Bemisia</taxon>
    </lineage>
</organism>
<evidence type="ECO:0000313" key="11">
    <source>
        <dbReference type="EMBL" id="CAH0392232.1"/>
    </source>
</evidence>
<protein>
    <recommendedName>
        <fullName evidence="13">S-adenosylmethionine mitochondrial carrier protein</fullName>
    </recommendedName>
</protein>
<dbReference type="InterPro" id="IPR023395">
    <property type="entry name" value="MCP_dom_sf"/>
</dbReference>
<sequence>MEIEASSTHEAVSQRTTENLTQSIVGGAAAGVVVDTILFPLDTLKTRLQSQYGFWNSGGFKSIYKGFAPAILASPFSAAAFFATYNGMKDLITPHCSQELLPFVHSTSASFAEVSCCCIKVPAEIVKQRRQALLNAKSPLAIMKDTIRQEGMRGIYRGYFSTLFRDIPFSIIQFPVWEYSMKRWKIFKGRPINSAEVAACGAFSGAVASAITTPLDVAKTQIMLAEAGSKKALNTNIITVLIDIKKEHGFKKLFAGFLPRIFSIMLGGGIFFGVYDKTLRIIGFER</sequence>